<organism evidence="4 5">
    <name type="scientific">Geotalea uraniireducens (strain Rf4)</name>
    <name type="common">Geobacter uraniireducens</name>
    <dbReference type="NCBI Taxonomy" id="351605"/>
    <lineage>
        <taxon>Bacteria</taxon>
        <taxon>Pseudomonadati</taxon>
        <taxon>Thermodesulfobacteriota</taxon>
        <taxon>Desulfuromonadia</taxon>
        <taxon>Geobacterales</taxon>
        <taxon>Geobacteraceae</taxon>
        <taxon>Geotalea</taxon>
    </lineage>
</organism>
<dbReference type="Pfam" id="PF01370">
    <property type="entry name" value="Epimerase"/>
    <property type="match status" value="1"/>
</dbReference>
<evidence type="ECO:0000313" key="4">
    <source>
        <dbReference type="EMBL" id="ABQ26775.1"/>
    </source>
</evidence>
<dbReference type="EMBL" id="CP000698">
    <property type="protein sequence ID" value="ABQ26775.1"/>
    <property type="molecule type" value="Genomic_DNA"/>
</dbReference>
<keyword evidence="2" id="KW-0812">Transmembrane</keyword>
<keyword evidence="2" id="KW-1133">Transmembrane helix</keyword>
<dbReference type="Proteomes" id="UP000006695">
    <property type="component" value="Chromosome"/>
</dbReference>
<keyword evidence="5" id="KW-1185">Reference proteome</keyword>
<dbReference type="CDD" id="cd05253">
    <property type="entry name" value="UDP_GE_SDE_e"/>
    <property type="match status" value="1"/>
</dbReference>
<sequence>MNGTRITAEARGQLDKEWWRIKRMKILITGIAGFIGMHVALRLLERGDEIVGIDNLNDYYDVGLKRARLEHLKQYGSVRFVEMDLADAPRLAELFAAEKFRRVVHLAAQAGVRYSLQNPRAYIDSNIVGFLNVLEGCRHHPVEHLVYASSSSVYGANTRMPFSVHHNVDHPVSLYAATKKANELMAHTYSHLYGIPTTGLRFFTVYGPWGRPDMAYFSFTQKIIAGKAINVFNNGNMLRDFTYIDDIVEGVVRVLDRFPSPNPSWSGDSPDPASSQAPYLIYNIGNNSPVELGVFIEVLEECLGQKAVKNYLPMQPGDVPATYADVDDLITDVGFAPVTAIKEGIGKFVDWYKGYHLL</sequence>
<accession>A5G4Q7</accession>
<keyword evidence="2" id="KW-0472">Membrane</keyword>
<keyword evidence="1" id="KW-0520">NAD</keyword>
<dbReference type="STRING" id="351605.Gura_2598"/>
<gene>
    <name evidence="4" type="ordered locus">Gura_2598</name>
</gene>
<dbReference type="AlphaFoldDB" id="A5G4Q7"/>
<dbReference type="PRINTS" id="PR01713">
    <property type="entry name" value="NUCEPIMERASE"/>
</dbReference>
<dbReference type="Gene3D" id="3.40.50.720">
    <property type="entry name" value="NAD(P)-binding Rossmann-like Domain"/>
    <property type="match status" value="1"/>
</dbReference>
<dbReference type="SUPFAM" id="SSF51735">
    <property type="entry name" value="NAD(P)-binding Rossmann-fold domains"/>
    <property type="match status" value="1"/>
</dbReference>
<dbReference type="PANTHER" id="PTHR43574">
    <property type="entry name" value="EPIMERASE-RELATED"/>
    <property type="match status" value="1"/>
</dbReference>
<dbReference type="InterPro" id="IPR001509">
    <property type="entry name" value="Epimerase_deHydtase"/>
</dbReference>
<dbReference type="KEGG" id="gur:Gura_2598"/>
<protein>
    <submittedName>
        <fullName evidence="4">NAD-dependent epimerase/dehydratase</fullName>
    </submittedName>
</protein>
<reference evidence="4 5" key="1">
    <citation type="submission" date="2007-05" db="EMBL/GenBank/DDBJ databases">
        <title>Complete sequence of Geobacter uraniireducens Rf4.</title>
        <authorList>
            <consortium name="US DOE Joint Genome Institute"/>
            <person name="Copeland A."/>
            <person name="Lucas S."/>
            <person name="Lapidus A."/>
            <person name="Barry K."/>
            <person name="Detter J.C."/>
            <person name="Glavina del Rio T."/>
            <person name="Hammon N."/>
            <person name="Israni S."/>
            <person name="Dalin E."/>
            <person name="Tice H."/>
            <person name="Pitluck S."/>
            <person name="Chertkov O."/>
            <person name="Brettin T."/>
            <person name="Bruce D."/>
            <person name="Han C."/>
            <person name="Schmutz J."/>
            <person name="Larimer F."/>
            <person name="Land M."/>
            <person name="Hauser L."/>
            <person name="Kyrpides N."/>
            <person name="Mikhailova N."/>
            <person name="Shelobolina E."/>
            <person name="Aklujkar M."/>
            <person name="Lovley D."/>
            <person name="Richardson P."/>
        </authorList>
    </citation>
    <scope>NUCLEOTIDE SEQUENCE [LARGE SCALE GENOMIC DNA]</scope>
    <source>
        <strain evidence="4 5">Rf4</strain>
    </source>
</reference>
<feature type="domain" description="NAD-dependent epimerase/dehydratase" evidence="3">
    <location>
        <begin position="26"/>
        <end position="257"/>
    </location>
</feature>
<evidence type="ECO:0000259" key="3">
    <source>
        <dbReference type="Pfam" id="PF01370"/>
    </source>
</evidence>
<name>A5G4Q7_GEOUR</name>
<evidence type="ECO:0000256" key="1">
    <source>
        <dbReference type="ARBA" id="ARBA00023027"/>
    </source>
</evidence>
<dbReference type="HOGENOM" id="CLU_007383_1_7_7"/>
<evidence type="ECO:0000256" key="2">
    <source>
        <dbReference type="SAM" id="Phobius"/>
    </source>
</evidence>
<dbReference type="InterPro" id="IPR036291">
    <property type="entry name" value="NAD(P)-bd_dom_sf"/>
</dbReference>
<feature type="transmembrane region" description="Helical" evidence="2">
    <location>
        <begin position="26"/>
        <end position="44"/>
    </location>
</feature>
<proteinExistence type="predicted"/>
<evidence type="ECO:0000313" key="5">
    <source>
        <dbReference type="Proteomes" id="UP000006695"/>
    </source>
</evidence>